<dbReference type="EMBL" id="JARJCW010000124">
    <property type="protein sequence ID" value="KAJ7192139.1"/>
    <property type="molecule type" value="Genomic_DNA"/>
</dbReference>
<proteinExistence type="predicted"/>
<feature type="non-terminal residue" evidence="2">
    <location>
        <position position="229"/>
    </location>
</feature>
<feature type="region of interest" description="Disordered" evidence="1">
    <location>
        <begin position="122"/>
        <end position="158"/>
    </location>
</feature>
<dbReference type="AlphaFoldDB" id="A0AAD6URK1"/>
<name>A0AAD6URK1_9AGAR</name>
<dbReference type="Proteomes" id="UP001219525">
    <property type="component" value="Unassembled WGS sequence"/>
</dbReference>
<sequence>MPAARLSMPAARHSLPARSLSVGSRPAFAAHTARDTYSTPVSTRRARPHTTTCAVQPVPPVYCEQQTPQRPPPPTCIAQYALVTTAHDTHAARRCAPAGRYPLPASPASRRPPSALYPEEHTIPDFSRPPPTPARHTRAAVARPTPATRARAPPHAAATSNTCHAAAHARVPGFCIGPAPAVRCPMTCACRPLPAARESVQRQRGSNSSMGDISVQRAAGSVRARRECS</sequence>
<reference evidence="2" key="1">
    <citation type="submission" date="2023-03" db="EMBL/GenBank/DDBJ databases">
        <title>Massive genome expansion in bonnet fungi (Mycena s.s.) driven by repeated elements and novel gene families across ecological guilds.</title>
        <authorList>
            <consortium name="Lawrence Berkeley National Laboratory"/>
            <person name="Harder C.B."/>
            <person name="Miyauchi S."/>
            <person name="Viragh M."/>
            <person name="Kuo A."/>
            <person name="Thoen E."/>
            <person name="Andreopoulos B."/>
            <person name="Lu D."/>
            <person name="Skrede I."/>
            <person name="Drula E."/>
            <person name="Henrissat B."/>
            <person name="Morin E."/>
            <person name="Kohler A."/>
            <person name="Barry K."/>
            <person name="LaButti K."/>
            <person name="Morin E."/>
            <person name="Salamov A."/>
            <person name="Lipzen A."/>
            <person name="Mereny Z."/>
            <person name="Hegedus B."/>
            <person name="Baldrian P."/>
            <person name="Stursova M."/>
            <person name="Weitz H."/>
            <person name="Taylor A."/>
            <person name="Grigoriev I.V."/>
            <person name="Nagy L.G."/>
            <person name="Martin F."/>
            <person name="Kauserud H."/>
        </authorList>
    </citation>
    <scope>NUCLEOTIDE SEQUENCE</scope>
    <source>
        <strain evidence="2">9144</strain>
    </source>
</reference>
<comment type="caution">
    <text evidence="2">The sequence shown here is derived from an EMBL/GenBank/DDBJ whole genome shotgun (WGS) entry which is preliminary data.</text>
</comment>
<protein>
    <submittedName>
        <fullName evidence="2">Uncharacterized protein</fullName>
    </submittedName>
</protein>
<gene>
    <name evidence="2" type="ORF">GGX14DRAFT_480568</name>
</gene>
<feature type="region of interest" description="Disordered" evidence="1">
    <location>
        <begin position="195"/>
        <end position="229"/>
    </location>
</feature>
<feature type="compositionally biased region" description="Polar residues" evidence="1">
    <location>
        <begin position="202"/>
        <end position="211"/>
    </location>
</feature>
<evidence type="ECO:0000313" key="3">
    <source>
        <dbReference type="Proteomes" id="UP001219525"/>
    </source>
</evidence>
<organism evidence="2 3">
    <name type="scientific">Mycena pura</name>
    <dbReference type="NCBI Taxonomy" id="153505"/>
    <lineage>
        <taxon>Eukaryota</taxon>
        <taxon>Fungi</taxon>
        <taxon>Dikarya</taxon>
        <taxon>Basidiomycota</taxon>
        <taxon>Agaricomycotina</taxon>
        <taxon>Agaricomycetes</taxon>
        <taxon>Agaricomycetidae</taxon>
        <taxon>Agaricales</taxon>
        <taxon>Marasmiineae</taxon>
        <taxon>Mycenaceae</taxon>
        <taxon>Mycena</taxon>
    </lineage>
</organism>
<accession>A0AAD6URK1</accession>
<evidence type="ECO:0000313" key="2">
    <source>
        <dbReference type="EMBL" id="KAJ7192139.1"/>
    </source>
</evidence>
<evidence type="ECO:0000256" key="1">
    <source>
        <dbReference type="SAM" id="MobiDB-lite"/>
    </source>
</evidence>
<feature type="compositionally biased region" description="Low complexity" evidence="1">
    <location>
        <begin position="139"/>
        <end position="158"/>
    </location>
</feature>
<keyword evidence="3" id="KW-1185">Reference proteome</keyword>